<gene>
    <name evidence="2" type="ORF">B0T18DRAFT_427184</name>
</gene>
<reference evidence="2" key="1">
    <citation type="submission" date="2023-06" db="EMBL/GenBank/DDBJ databases">
        <title>Genome-scale phylogeny and comparative genomics of the fungal order Sordariales.</title>
        <authorList>
            <consortium name="Lawrence Berkeley National Laboratory"/>
            <person name="Hensen N."/>
            <person name="Bonometti L."/>
            <person name="Westerberg I."/>
            <person name="Brannstrom I.O."/>
            <person name="Guillou S."/>
            <person name="Cros-Aarteil S."/>
            <person name="Calhoun S."/>
            <person name="Haridas S."/>
            <person name="Kuo A."/>
            <person name="Mondo S."/>
            <person name="Pangilinan J."/>
            <person name="Riley R."/>
            <person name="LaButti K."/>
            <person name="Andreopoulos B."/>
            <person name="Lipzen A."/>
            <person name="Chen C."/>
            <person name="Yanf M."/>
            <person name="Daum C."/>
            <person name="Ng V."/>
            <person name="Clum A."/>
            <person name="Steindorff A."/>
            <person name="Ohm R."/>
            <person name="Martin F."/>
            <person name="Silar P."/>
            <person name="Natvig D."/>
            <person name="Lalanne C."/>
            <person name="Gautier V."/>
            <person name="Ament-velasquez S.L."/>
            <person name="Kruys A."/>
            <person name="Hutchinson M.I."/>
            <person name="Powell A.J."/>
            <person name="Barry K."/>
            <person name="Miller A.N."/>
            <person name="Grigoriev I.V."/>
            <person name="Debuchy R."/>
            <person name="Gladieux P."/>
            <person name="Thoren M.H."/>
            <person name="Johannesson H."/>
        </authorList>
    </citation>
    <scope>NUCLEOTIDE SEQUENCE</scope>
    <source>
        <strain evidence="2">SMH3187-1</strain>
    </source>
</reference>
<dbReference type="EMBL" id="JAUKUD010000003">
    <property type="protein sequence ID" value="KAK0748974.1"/>
    <property type="molecule type" value="Genomic_DNA"/>
</dbReference>
<evidence type="ECO:0000313" key="2">
    <source>
        <dbReference type="EMBL" id="KAK0748974.1"/>
    </source>
</evidence>
<dbReference type="InterPro" id="IPR010730">
    <property type="entry name" value="HET"/>
</dbReference>
<dbReference type="Proteomes" id="UP001172155">
    <property type="component" value="Unassembled WGS sequence"/>
</dbReference>
<keyword evidence="3" id="KW-1185">Reference proteome</keyword>
<name>A0AA40F0Y6_9PEZI</name>
<proteinExistence type="predicted"/>
<evidence type="ECO:0000259" key="1">
    <source>
        <dbReference type="Pfam" id="PF06985"/>
    </source>
</evidence>
<sequence>MVPECRSCADLTLEKLLLLADEEYSGCAARDHYTWPPKWEGPDADVEGSTYAAAKQLDVSDVTLALDPSTAFASKQGVCVFDMMMMQVGRRSQFEDDSDYNEDDYWDQRVPPLRLTLSASRDSATKINGFQIGRNQLGPDLASDLNHNIARSKHALPQAELPANSRDSIIIARQVGIRYLWIDSLCILQDSA</sequence>
<dbReference type="AlphaFoldDB" id="A0AA40F0Y6"/>
<protein>
    <recommendedName>
        <fullName evidence="1">Heterokaryon incompatibility domain-containing protein</fullName>
    </recommendedName>
</protein>
<comment type="caution">
    <text evidence="2">The sequence shown here is derived from an EMBL/GenBank/DDBJ whole genome shotgun (WGS) entry which is preliminary data.</text>
</comment>
<dbReference type="Pfam" id="PF06985">
    <property type="entry name" value="HET"/>
    <property type="match status" value="1"/>
</dbReference>
<accession>A0AA40F0Y6</accession>
<organism evidence="2 3">
    <name type="scientific">Schizothecium vesticola</name>
    <dbReference type="NCBI Taxonomy" id="314040"/>
    <lineage>
        <taxon>Eukaryota</taxon>
        <taxon>Fungi</taxon>
        <taxon>Dikarya</taxon>
        <taxon>Ascomycota</taxon>
        <taxon>Pezizomycotina</taxon>
        <taxon>Sordariomycetes</taxon>
        <taxon>Sordariomycetidae</taxon>
        <taxon>Sordariales</taxon>
        <taxon>Schizotheciaceae</taxon>
        <taxon>Schizothecium</taxon>
    </lineage>
</organism>
<evidence type="ECO:0000313" key="3">
    <source>
        <dbReference type="Proteomes" id="UP001172155"/>
    </source>
</evidence>
<feature type="domain" description="Heterokaryon incompatibility" evidence="1">
    <location>
        <begin position="157"/>
        <end position="190"/>
    </location>
</feature>